<feature type="region of interest" description="Disordered" evidence="1">
    <location>
        <begin position="337"/>
        <end position="380"/>
    </location>
</feature>
<dbReference type="Proteomes" id="UP001497453">
    <property type="component" value="Chromosome 4"/>
</dbReference>
<keyword evidence="3" id="KW-1185">Reference proteome</keyword>
<proteinExistence type="predicted"/>
<reference evidence="3" key="1">
    <citation type="submission" date="2024-04" db="EMBL/GenBank/DDBJ databases">
        <authorList>
            <person name="Shaw F."/>
            <person name="Minotto A."/>
        </authorList>
    </citation>
    <scope>NUCLEOTIDE SEQUENCE [LARGE SCALE GENOMIC DNA]</scope>
</reference>
<dbReference type="EMBL" id="OZ037947">
    <property type="protein sequence ID" value="CAL1707207.1"/>
    <property type="molecule type" value="Genomic_DNA"/>
</dbReference>
<name>A0ABP1DH79_9APHY</name>
<evidence type="ECO:0000256" key="1">
    <source>
        <dbReference type="SAM" id="MobiDB-lite"/>
    </source>
</evidence>
<evidence type="ECO:0000313" key="2">
    <source>
        <dbReference type="EMBL" id="CAL1707207.1"/>
    </source>
</evidence>
<gene>
    <name evidence="2" type="ORF">GFSPODELE1_LOCUS6252</name>
</gene>
<sequence>MYALKTPSFLRPTSRPSSPAPPVRQDSAPVADRPSFTSMLSFPTFKRTASPLVKSAATVVQDGSYMDVLNLKLSEAVTKALNHPTGPGPANELLNGRRPIPAGRGRALGELIVSELNASCEDSYLHRAVIRTLRRPLSVLVNNMSTNLLPLISSSAFLLPAAPTQQNPNLNPTQLHAVALATFAGELVDVFDQNGLGQEADSRGDGLRVTRDGLVSIVKRVIEPLMNAIRNEPMPHVEALEKANNAMTLPSNAGVAAKSAGATKTLVHPSIVFMQSMVPIYSRAVARYATSSISESMLTSLLLSLIWRGLVALSNRPNPTPSPPTSPALTAASVTLKVKDRKRRGSSETPPTTPPASRFTLKLPPSRPPSPPSLQSYKGSTAAGDARTLYDLMWSLPKPSESNRLAFEAVMDAFDALSSLAALLDSVQARLKSKVVADPNELARDLEVVTVDCPTLVALPILLRTYVFPVLSPAPALLSAEGTQLTERTVASMLGLTEAVYRAGCISGFSRAEECTIAVGQRILAMLREELAQVANANANAVLKEAYVVLNWLEREIAIVSAEAAESH</sequence>
<feature type="region of interest" description="Disordered" evidence="1">
    <location>
        <begin position="1"/>
        <end position="35"/>
    </location>
</feature>
<accession>A0ABP1DH79</accession>
<organism evidence="2 3">
    <name type="scientific">Somion occarium</name>
    <dbReference type="NCBI Taxonomy" id="3059160"/>
    <lineage>
        <taxon>Eukaryota</taxon>
        <taxon>Fungi</taxon>
        <taxon>Dikarya</taxon>
        <taxon>Basidiomycota</taxon>
        <taxon>Agaricomycotina</taxon>
        <taxon>Agaricomycetes</taxon>
        <taxon>Polyporales</taxon>
        <taxon>Cerrenaceae</taxon>
        <taxon>Somion</taxon>
    </lineage>
</organism>
<evidence type="ECO:0000313" key="3">
    <source>
        <dbReference type="Proteomes" id="UP001497453"/>
    </source>
</evidence>
<protein>
    <submittedName>
        <fullName evidence="2">Uncharacterized protein</fullName>
    </submittedName>
</protein>